<gene>
    <name evidence="1" type="primary">holB</name>
    <name evidence="1" type="ORF">C7Y71_005885</name>
</gene>
<keyword evidence="1" id="KW-0548">Nucleotidyltransferase</keyword>
<dbReference type="NCBIfam" id="TIGR00678">
    <property type="entry name" value="holB"/>
    <property type="match status" value="1"/>
</dbReference>
<dbReference type="RefSeq" id="WP_111899378.1">
    <property type="nucleotide sequence ID" value="NZ_CP033459.1"/>
</dbReference>
<organism evidence="1 2">
    <name type="scientific">Pseudoprevotella muciniphila</name>
    <dbReference type="NCBI Taxonomy" id="2133944"/>
    <lineage>
        <taxon>Bacteria</taxon>
        <taxon>Pseudomonadati</taxon>
        <taxon>Bacteroidota</taxon>
        <taxon>Bacteroidia</taxon>
        <taxon>Bacteroidales</taxon>
        <taxon>Prevotellaceae</taxon>
        <taxon>Pseudoprevotella</taxon>
    </lineage>
</organism>
<dbReference type="InterPro" id="IPR027417">
    <property type="entry name" value="P-loop_NTPase"/>
</dbReference>
<dbReference type="GO" id="GO:0008408">
    <property type="term" value="F:3'-5' exonuclease activity"/>
    <property type="evidence" value="ECO:0007669"/>
    <property type="project" value="InterPro"/>
</dbReference>
<dbReference type="SUPFAM" id="SSF52540">
    <property type="entry name" value="P-loop containing nucleoside triphosphate hydrolases"/>
    <property type="match status" value="1"/>
</dbReference>
<dbReference type="InterPro" id="IPR050238">
    <property type="entry name" value="DNA_Rep/Repair_Clamp_Loader"/>
</dbReference>
<dbReference type="GO" id="GO:0006261">
    <property type="term" value="P:DNA-templated DNA replication"/>
    <property type="evidence" value="ECO:0007669"/>
    <property type="project" value="TreeGrafter"/>
</dbReference>
<sequence>MKFSEVIGQEEVKDQLLKQLRTGNIPHAQLFHGPEGVGKLPMALAYASALLCTNPQNGEACGTCTACKMTNKLQHPDLHFVFPIHQSKKFSDNFISQWREQIEETPYFAMTDWQERLNVENQQVHIFVAESDRILRKISLTSQQGGYKVMIIWQADLMNVETANKLLKILEEPTPQTAFILISNHPDRLLPTILSRTRRMEFRPLTEGEISTALRQRNALQPDDAAIIAHQSAGSYVRALQQIHISEENETFFDFFVMLMRLGYGRKVRDLSQWTDRVAEWGRERQKRFLAYAQNLVRENFIYNFREQELIYMSKKESEFAKNFSRFVNERNVYGMMDELADAERDISSNGNAKIVFFDLALKIIMLIKK</sequence>
<dbReference type="EC" id="2.7.7.7" evidence="1"/>
<protein>
    <submittedName>
        <fullName evidence="1">DNA polymerase III subunit delta</fullName>
        <ecNumber evidence="1">2.7.7.7</ecNumber>
    </submittedName>
</protein>
<dbReference type="PANTHER" id="PTHR11669">
    <property type="entry name" value="REPLICATION FACTOR C / DNA POLYMERASE III GAMMA-TAU SUBUNIT"/>
    <property type="match status" value="1"/>
</dbReference>
<dbReference type="Proteomes" id="UP000249375">
    <property type="component" value="Chromosome"/>
</dbReference>
<dbReference type="Gene3D" id="3.40.50.300">
    <property type="entry name" value="P-loop containing nucleotide triphosphate hydrolases"/>
    <property type="match status" value="1"/>
</dbReference>
<evidence type="ECO:0000313" key="1">
    <source>
        <dbReference type="EMBL" id="QFQ12580.1"/>
    </source>
</evidence>
<proteinExistence type="predicted"/>
<dbReference type="GO" id="GO:0003887">
    <property type="term" value="F:DNA-directed DNA polymerase activity"/>
    <property type="evidence" value="ECO:0007669"/>
    <property type="project" value="UniProtKB-EC"/>
</dbReference>
<dbReference type="InterPro" id="IPR004622">
    <property type="entry name" value="DNA_pol_HolB"/>
</dbReference>
<dbReference type="OrthoDB" id="9811073at2"/>
<dbReference type="AlphaFoldDB" id="A0A5P8E6Q3"/>
<keyword evidence="2" id="KW-1185">Reference proteome</keyword>
<accession>A0A5P8E6Q3</accession>
<reference evidence="1 2" key="1">
    <citation type="submission" date="2018-11" db="EMBL/GenBank/DDBJ databases">
        <authorList>
            <person name="Na S.W."/>
            <person name="Baik M."/>
        </authorList>
    </citation>
    <scope>NUCLEOTIDE SEQUENCE [LARGE SCALE GENOMIC DNA]</scope>
    <source>
        <strain evidence="1 2">E39</strain>
    </source>
</reference>
<keyword evidence="1" id="KW-0808">Transferase</keyword>
<name>A0A5P8E6Q3_9BACT</name>
<dbReference type="Pfam" id="PF13177">
    <property type="entry name" value="DNA_pol3_delta2"/>
    <property type="match status" value="1"/>
</dbReference>
<dbReference type="PANTHER" id="PTHR11669:SF8">
    <property type="entry name" value="DNA POLYMERASE III SUBUNIT DELTA"/>
    <property type="match status" value="1"/>
</dbReference>
<dbReference type="KEGG" id="alq:C7Y71_005885"/>
<evidence type="ECO:0000313" key="2">
    <source>
        <dbReference type="Proteomes" id="UP000249375"/>
    </source>
</evidence>
<dbReference type="EMBL" id="CP033459">
    <property type="protein sequence ID" value="QFQ12580.1"/>
    <property type="molecule type" value="Genomic_DNA"/>
</dbReference>